<reference evidence="2" key="1">
    <citation type="submission" date="2024-07" db="EMBL/GenBank/DDBJ databases">
        <authorList>
            <person name="Yu S.T."/>
        </authorList>
    </citation>
    <scope>NUCLEOTIDE SEQUENCE</scope>
    <source>
        <strain evidence="2">Y1</strain>
    </source>
</reference>
<accession>A0AB39TVF6</accession>
<dbReference type="EMBL" id="CP163445">
    <property type="protein sequence ID" value="XDQ83305.1"/>
    <property type="molecule type" value="Genomic_DNA"/>
</dbReference>
<evidence type="ECO:0000256" key="1">
    <source>
        <dbReference type="SAM" id="MobiDB-lite"/>
    </source>
</evidence>
<sequence>MSTHANRELETMAEVFGLPQEPGPPEVRALARRAVAARARGAEDCRLLLDALGLLGREGPANGSGP</sequence>
<feature type="compositionally biased region" description="Basic and acidic residues" evidence="1">
    <location>
        <begin position="1"/>
        <end position="10"/>
    </location>
</feature>
<proteinExistence type="predicted"/>
<feature type="region of interest" description="Disordered" evidence="1">
    <location>
        <begin position="1"/>
        <end position="23"/>
    </location>
</feature>
<organism evidence="2">
    <name type="scientific">Streptomyces sp. Y1</name>
    <dbReference type="NCBI Taxonomy" id="3238634"/>
    <lineage>
        <taxon>Bacteria</taxon>
        <taxon>Bacillati</taxon>
        <taxon>Actinomycetota</taxon>
        <taxon>Actinomycetes</taxon>
        <taxon>Kitasatosporales</taxon>
        <taxon>Streptomycetaceae</taxon>
        <taxon>Streptomyces</taxon>
    </lineage>
</organism>
<protein>
    <submittedName>
        <fullName evidence="2">Uncharacterized protein</fullName>
    </submittedName>
</protein>
<dbReference type="RefSeq" id="WP_369185466.1">
    <property type="nucleotide sequence ID" value="NZ_CP163445.1"/>
</dbReference>
<name>A0AB39TVF6_9ACTN</name>
<dbReference type="AlphaFoldDB" id="A0AB39TVF6"/>
<evidence type="ECO:0000313" key="2">
    <source>
        <dbReference type="EMBL" id="XDQ83305.1"/>
    </source>
</evidence>
<gene>
    <name evidence="2" type="ORF">AB2U05_34760</name>
</gene>